<evidence type="ECO:0000313" key="2">
    <source>
        <dbReference type="Proteomes" id="UP001596203"/>
    </source>
</evidence>
<comment type="caution">
    <text evidence="1">The sequence shown here is derived from an EMBL/GenBank/DDBJ whole genome shotgun (WGS) entry which is preliminary data.</text>
</comment>
<gene>
    <name evidence="1" type="ORF">ACFP2T_30380</name>
</gene>
<dbReference type="Proteomes" id="UP001596203">
    <property type="component" value="Unassembled WGS sequence"/>
</dbReference>
<evidence type="ECO:0000313" key="1">
    <source>
        <dbReference type="EMBL" id="MFC6020464.1"/>
    </source>
</evidence>
<accession>A0ABW1KI19</accession>
<keyword evidence="2" id="KW-1185">Reference proteome</keyword>
<name>A0ABW1KI19_9ACTN</name>
<protein>
    <recommendedName>
        <fullName evidence="3">DUF4878 domain-containing protein</fullName>
    </recommendedName>
</protein>
<proteinExistence type="predicted"/>
<dbReference type="RefSeq" id="WP_377427692.1">
    <property type="nucleotide sequence ID" value="NZ_JBHSPR010000032.1"/>
</dbReference>
<organism evidence="1 2">
    <name type="scientific">Plantactinospora solaniradicis</name>
    <dbReference type="NCBI Taxonomy" id="1723736"/>
    <lineage>
        <taxon>Bacteria</taxon>
        <taxon>Bacillati</taxon>
        <taxon>Actinomycetota</taxon>
        <taxon>Actinomycetes</taxon>
        <taxon>Micromonosporales</taxon>
        <taxon>Micromonosporaceae</taxon>
        <taxon>Plantactinospora</taxon>
    </lineage>
</organism>
<sequence>MVLVRRRVAGLAVVLAMLPLGLTGCGLLDSIGQEADPKPTPVDEGPERARVRVQAYLDAMKAKSVADGREQLCAPLQESFDLSATGPNGDFAKHFSVSTAKITDVRAKGADQEVSTVITVKAGGRSSPIKLLFTVARADGQWCIAKEAIGGNTPPASGSPTPPADS</sequence>
<reference evidence="2" key="1">
    <citation type="journal article" date="2019" name="Int. J. Syst. Evol. Microbiol.">
        <title>The Global Catalogue of Microorganisms (GCM) 10K type strain sequencing project: providing services to taxonomists for standard genome sequencing and annotation.</title>
        <authorList>
            <consortium name="The Broad Institute Genomics Platform"/>
            <consortium name="The Broad Institute Genome Sequencing Center for Infectious Disease"/>
            <person name="Wu L."/>
            <person name="Ma J."/>
        </authorList>
    </citation>
    <scope>NUCLEOTIDE SEQUENCE [LARGE SCALE GENOMIC DNA]</scope>
    <source>
        <strain evidence="2">ZS-35-S2</strain>
    </source>
</reference>
<dbReference type="PROSITE" id="PS51257">
    <property type="entry name" value="PROKAR_LIPOPROTEIN"/>
    <property type="match status" value="1"/>
</dbReference>
<evidence type="ECO:0008006" key="3">
    <source>
        <dbReference type="Google" id="ProtNLM"/>
    </source>
</evidence>
<dbReference type="EMBL" id="JBHSPR010000032">
    <property type="protein sequence ID" value="MFC6020464.1"/>
    <property type="molecule type" value="Genomic_DNA"/>
</dbReference>